<feature type="domain" description="EF-hand" evidence="5">
    <location>
        <begin position="124"/>
        <end position="155"/>
    </location>
</feature>
<feature type="domain" description="EF-hand" evidence="5">
    <location>
        <begin position="82"/>
        <end position="117"/>
    </location>
</feature>
<keyword evidence="4" id="KW-0106">Calcium</keyword>
<reference evidence="6" key="1">
    <citation type="journal article" date="2023" name="Plant J.">
        <title>The genome of the king protea, Protea cynaroides.</title>
        <authorList>
            <person name="Chang J."/>
            <person name="Duong T.A."/>
            <person name="Schoeman C."/>
            <person name="Ma X."/>
            <person name="Roodt D."/>
            <person name="Barker N."/>
            <person name="Li Z."/>
            <person name="Van de Peer Y."/>
            <person name="Mizrachi E."/>
        </authorList>
    </citation>
    <scope>NUCLEOTIDE SEQUENCE</scope>
    <source>
        <tissue evidence="6">Young leaves</tissue>
    </source>
</reference>
<keyword evidence="2" id="KW-0479">Metal-binding</keyword>
<evidence type="ECO:0000259" key="5">
    <source>
        <dbReference type="PROSITE" id="PS50222"/>
    </source>
</evidence>
<evidence type="ECO:0000256" key="1">
    <source>
        <dbReference type="ARBA" id="ARBA00003291"/>
    </source>
</evidence>
<dbReference type="Proteomes" id="UP001141806">
    <property type="component" value="Unassembled WGS sequence"/>
</dbReference>
<evidence type="ECO:0000313" key="6">
    <source>
        <dbReference type="EMBL" id="KAJ4966852.1"/>
    </source>
</evidence>
<organism evidence="6 7">
    <name type="scientific">Protea cynaroides</name>
    <dbReference type="NCBI Taxonomy" id="273540"/>
    <lineage>
        <taxon>Eukaryota</taxon>
        <taxon>Viridiplantae</taxon>
        <taxon>Streptophyta</taxon>
        <taxon>Embryophyta</taxon>
        <taxon>Tracheophyta</taxon>
        <taxon>Spermatophyta</taxon>
        <taxon>Magnoliopsida</taxon>
        <taxon>Proteales</taxon>
        <taxon>Proteaceae</taxon>
        <taxon>Protea</taxon>
    </lineage>
</organism>
<name>A0A9Q0QP86_9MAGN</name>
<protein>
    <recommendedName>
        <fullName evidence="5">EF-hand domain-containing protein</fullName>
    </recommendedName>
</protein>
<dbReference type="AlphaFoldDB" id="A0A9Q0QP86"/>
<dbReference type="PANTHER" id="PTHR10891">
    <property type="entry name" value="EF-HAND CALCIUM-BINDING DOMAIN CONTAINING PROTEIN"/>
    <property type="match status" value="1"/>
</dbReference>
<evidence type="ECO:0000256" key="3">
    <source>
        <dbReference type="ARBA" id="ARBA00022737"/>
    </source>
</evidence>
<dbReference type="SUPFAM" id="SSF47473">
    <property type="entry name" value="EF-hand"/>
    <property type="match status" value="1"/>
</dbReference>
<dbReference type="OrthoDB" id="26525at2759"/>
<dbReference type="EMBL" id="JAMYWD010000007">
    <property type="protein sequence ID" value="KAJ4966852.1"/>
    <property type="molecule type" value="Genomic_DNA"/>
</dbReference>
<keyword evidence="7" id="KW-1185">Reference proteome</keyword>
<dbReference type="Gene3D" id="1.10.238.10">
    <property type="entry name" value="EF-hand"/>
    <property type="match status" value="1"/>
</dbReference>
<evidence type="ECO:0000256" key="2">
    <source>
        <dbReference type="ARBA" id="ARBA00022723"/>
    </source>
</evidence>
<dbReference type="SMART" id="SM00054">
    <property type="entry name" value="EFh"/>
    <property type="match status" value="3"/>
</dbReference>
<dbReference type="PROSITE" id="PS00018">
    <property type="entry name" value="EF_HAND_1"/>
    <property type="match status" value="3"/>
</dbReference>
<dbReference type="Pfam" id="PF13499">
    <property type="entry name" value="EF-hand_7"/>
    <property type="match status" value="1"/>
</dbReference>
<feature type="domain" description="EF-hand" evidence="5">
    <location>
        <begin position="6"/>
        <end position="41"/>
    </location>
</feature>
<keyword evidence="3" id="KW-0677">Repeat</keyword>
<dbReference type="PROSITE" id="PS50222">
    <property type="entry name" value="EF_HAND_2"/>
    <property type="match status" value="3"/>
</dbReference>
<gene>
    <name evidence="6" type="ORF">NE237_018701</name>
</gene>
<dbReference type="CDD" id="cd00051">
    <property type="entry name" value="EFh"/>
    <property type="match status" value="1"/>
</dbReference>
<dbReference type="InterPro" id="IPR002048">
    <property type="entry name" value="EF_hand_dom"/>
</dbReference>
<evidence type="ECO:0000313" key="7">
    <source>
        <dbReference type="Proteomes" id="UP001141806"/>
    </source>
</evidence>
<proteinExistence type="predicted"/>
<comment type="function">
    <text evidence="1">Potential calcium sensor.</text>
</comment>
<evidence type="ECO:0000256" key="4">
    <source>
        <dbReference type="ARBA" id="ARBA00022837"/>
    </source>
</evidence>
<dbReference type="InterPro" id="IPR018247">
    <property type="entry name" value="EF_Hand_1_Ca_BS"/>
</dbReference>
<sequence length="155" mass="18025">MQHSIVSYNDLLSIFKKLDRNGDGYVSISELHWLLDRVGGIWTSTEEELKFMLERDSFNLQEFILFSESIEKVTEEDDEEEQRELDLVNAFKVFDLNNDGFISCEELQSVLSRLGLWEEKSGCDCRSMILRFDTNSDGLVDFEEFKVMMLLATSP</sequence>
<accession>A0A9Q0QP86</accession>
<dbReference type="InterPro" id="IPR011992">
    <property type="entry name" value="EF-hand-dom_pair"/>
</dbReference>
<dbReference type="GO" id="GO:0005509">
    <property type="term" value="F:calcium ion binding"/>
    <property type="evidence" value="ECO:0007669"/>
    <property type="project" value="InterPro"/>
</dbReference>
<dbReference type="Pfam" id="PF13405">
    <property type="entry name" value="EF-hand_6"/>
    <property type="match status" value="1"/>
</dbReference>
<dbReference type="FunFam" id="1.10.238.10:FF:000089">
    <property type="entry name" value="calmodulin-like protein 3"/>
    <property type="match status" value="1"/>
</dbReference>
<dbReference type="InterPro" id="IPR039647">
    <property type="entry name" value="EF_hand_pair_protein_CML-like"/>
</dbReference>
<comment type="caution">
    <text evidence="6">The sequence shown here is derived from an EMBL/GenBank/DDBJ whole genome shotgun (WGS) entry which is preliminary data.</text>
</comment>